<evidence type="ECO:0000256" key="3">
    <source>
        <dbReference type="ARBA" id="ARBA00023125"/>
    </source>
</evidence>
<protein>
    <recommendedName>
        <fullName evidence="5">HTH lysR-type domain-containing protein</fullName>
    </recommendedName>
</protein>
<comment type="similarity">
    <text evidence="1">Belongs to the LysR transcriptional regulatory family.</text>
</comment>
<dbReference type="Proteomes" id="UP000320585">
    <property type="component" value="Chromosome"/>
</dbReference>
<dbReference type="InterPro" id="IPR005119">
    <property type="entry name" value="LysR_subst-bd"/>
</dbReference>
<keyword evidence="2" id="KW-0805">Transcription regulation</keyword>
<evidence type="ECO:0000313" key="6">
    <source>
        <dbReference type="EMBL" id="BBK24387.1"/>
    </source>
</evidence>
<evidence type="ECO:0000256" key="4">
    <source>
        <dbReference type="ARBA" id="ARBA00023163"/>
    </source>
</evidence>
<dbReference type="Pfam" id="PF00126">
    <property type="entry name" value="HTH_1"/>
    <property type="match status" value="1"/>
</dbReference>
<proteinExistence type="inferred from homology"/>
<accession>A0A8E4BRT1</accession>
<dbReference type="KEGG" id="dho:Dia5BBH33_03220"/>
<dbReference type="GeneID" id="92715550"/>
<dbReference type="SUPFAM" id="SSF46785">
    <property type="entry name" value="Winged helix' DNA-binding domain"/>
    <property type="match status" value="1"/>
</dbReference>
<dbReference type="Gene3D" id="1.10.10.10">
    <property type="entry name" value="Winged helix-like DNA-binding domain superfamily/Winged helix DNA-binding domain"/>
    <property type="match status" value="1"/>
</dbReference>
<dbReference type="GO" id="GO:0032993">
    <property type="term" value="C:protein-DNA complex"/>
    <property type="evidence" value="ECO:0007669"/>
    <property type="project" value="TreeGrafter"/>
</dbReference>
<dbReference type="Gene3D" id="3.40.190.290">
    <property type="match status" value="1"/>
</dbReference>
<dbReference type="GO" id="GO:0003677">
    <property type="term" value="F:DNA binding"/>
    <property type="evidence" value="ECO:0007669"/>
    <property type="project" value="UniProtKB-KW"/>
</dbReference>
<dbReference type="OrthoDB" id="108771at2"/>
<dbReference type="AlphaFoldDB" id="A0A8E4BRT1"/>
<dbReference type="CDD" id="cd05466">
    <property type="entry name" value="PBP2_LTTR_substrate"/>
    <property type="match status" value="1"/>
</dbReference>
<keyword evidence="7" id="KW-1185">Reference proteome</keyword>
<organism evidence="6 7">
    <name type="scientific">Dialister hominis</name>
    <dbReference type="NCBI Taxonomy" id="2582419"/>
    <lineage>
        <taxon>Bacteria</taxon>
        <taxon>Bacillati</taxon>
        <taxon>Bacillota</taxon>
        <taxon>Negativicutes</taxon>
        <taxon>Veillonellales</taxon>
        <taxon>Veillonellaceae</taxon>
        <taxon>Dialister</taxon>
    </lineage>
</organism>
<reference evidence="7" key="1">
    <citation type="submission" date="2019-05" db="EMBL/GenBank/DDBJ databases">
        <title>Complete genome sequencing of Dialister sp. strain 5BBH33.</title>
        <authorList>
            <person name="Sakamoto M."/>
            <person name="Murakami T."/>
            <person name="Mori H."/>
        </authorList>
    </citation>
    <scope>NUCLEOTIDE SEQUENCE [LARGE SCALE GENOMIC DNA]</scope>
    <source>
        <strain evidence="7">5BBH33</strain>
    </source>
</reference>
<evidence type="ECO:0000256" key="1">
    <source>
        <dbReference type="ARBA" id="ARBA00009437"/>
    </source>
</evidence>
<dbReference type="PROSITE" id="PS50931">
    <property type="entry name" value="HTH_LYSR"/>
    <property type="match status" value="1"/>
</dbReference>
<dbReference type="GO" id="GO:0003700">
    <property type="term" value="F:DNA-binding transcription factor activity"/>
    <property type="evidence" value="ECO:0007669"/>
    <property type="project" value="InterPro"/>
</dbReference>
<name>A0A8E4BRT1_9FIRM</name>
<dbReference type="FunFam" id="1.10.10.10:FF:000001">
    <property type="entry name" value="LysR family transcriptional regulator"/>
    <property type="match status" value="1"/>
</dbReference>
<keyword evidence="4" id="KW-0804">Transcription</keyword>
<feature type="domain" description="HTH lysR-type" evidence="5">
    <location>
        <begin position="1"/>
        <end position="58"/>
    </location>
</feature>
<gene>
    <name evidence="6" type="ORF">Dia5BBH33_03220</name>
</gene>
<dbReference type="PANTHER" id="PTHR30346:SF0">
    <property type="entry name" value="HCA OPERON TRANSCRIPTIONAL ACTIVATOR HCAR"/>
    <property type="match status" value="1"/>
</dbReference>
<dbReference type="SUPFAM" id="SSF53850">
    <property type="entry name" value="Periplasmic binding protein-like II"/>
    <property type="match status" value="1"/>
</dbReference>
<evidence type="ECO:0000256" key="2">
    <source>
        <dbReference type="ARBA" id="ARBA00023015"/>
    </source>
</evidence>
<dbReference type="PRINTS" id="PR00039">
    <property type="entry name" value="HTHLYSR"/>
</dbReference>
<dbReference type="RefSeq" id="WP_143332234.1">
    <property type="nucleotide sequence ID" value="NZ_AP019697.1"/>
</dbReference>
<evidence type="ECO:0000313" key="7">
    <source>
        <dbReference type="Proteomes" id="UP000320585"/>
    </source>
</evidence>
<dbReference type="EMBL" id="AP019697">
    <property type="protein sequence ID" value="BBK24387.1"/>
    <property type="molecule type" value="Genomic_DNA"/>
</dbReference>
<dbReference type="InterPro" id="IPR036388">
    <property type="entry name" value="WH-like_DNA-bd_sf"/>
</dbReference>
<dbReference type="PANTHER" id="PTHR30346">
    <property type="entry name" value="TRANSCRIPTIONAL DUAL REGULATOR HCAR-RELATED"/>
    <property type="match status" value="1"/>
</dbReference>
<dbReference type="InterPro" id="IPR036390">
    <property type="entry name" value="WH_DNA-bd_sf"/>
</dbReference>
<dbReference type="InterPro" id="IPR000847">
    <property type="entry name" value="LysR_HTH_N"/>
</dbReference>
<evidence type="ECO:0000259" key="5">
    <source>
        <dbReference type="PROSITE" id="PS50931"/>
    </source>
</evidence>
<keyword evidence="3" id="KW-0238">DNA-binding</keyword>
<dbReference type="Pfam" id="PF03466">
    <property type="entry name" value="LysR_substrate"/>
    <property type="match status" value="1"/>
</dbReference>
<sequence length="295" mass="32991">MNTKQIDYALELAQVKNFNRAAENLFIFQPSLSYQIQALENEIGLALFLRSGRGAEVTPAGEQFFQTLRNIREELKAAIEQGQNFSARYRSAVMIALPMRSCLYYLPEAMKAFEKTHPDVTVMPHFFPFSDFSSFLKGEEDLIFAMAGDAKGIPDVHSYPLFDSRIYLITKKDDPLAGKDIVRPEDLRGRTLMVGGGSPPPLRRVQKRMIEEVGVDFFTSHDHETTLTNVAAGRGVCLAPGFLDDHNGEFAWTLFDCEERIPCVLLSHADGGSRDAEDFAETILSVYAAHPDFAV</sequence>